<dbReference type="InterPro" id="IPR005151">
    <property type="entry name" value="Tail-specific_protease"/>
</dbReference>
<organism evidence="3 4">
    <name type="scientific">Lacinutrix gracilariae</name>
    <dbReference type="NCBI Taxonomy" id="1747198"/>
    <lineage>
        <taxon>Bacteria</taxon>
        <taxon>Pseudomonadati</taxon>
        <taxon>Bacteroidota</taxon>
        <taxon>Flavobacteriia</taxon>
        <taxon>Flavobacteriales</taxon>
        <taxon>Flavobacteriaceae</taxon>
        <taxon>Lacinutrix</taxon>
    </lineage>
</organism>
<feature type="signal peptide" evidence="1">
    <location>
        <begin position="1"/>
        <end position="24"/>
    </location>
</feature>
<name>A0ABW5JZS2_9FLAO</name>
<feature type="domain" description="Tail specific protease" evidence="2">
    <location>
        <begin position="307"/>
        <end position="389"/>
    </location>
</feature>
<reference evidence="4" key="1">
    <citation type="journal article" date="2019" name="Int. J. Syst. Evol. Microbiol.">
        <title>The Global Catalogue of Microorganisms (GCM) 10K type strain sequencing project: providing services to taxonomists for standard genome sequencing and annotation.</title>
        <authorList>
            <consortium name="The Broad Institute Genomics Platform"/>
            <consortium name="The Broad Institute Genome Sequencing Center for Infectious Disease"/>
            <person name="Wu L."/>
            <person name="Ma J."/>
        </authorList>
    </citation>
    <scope>NUCLEOTIDE SEQUENCE [LARGE SCALE GENOMIC DNA]</scope>
    <source>
        <strain evidence="4">KCTC 42808</strain>
    </source>
</reference>
<comment type="caution">
    <text evidence="3">The sequence shown here is derived from an EMBL/GenBank/DDBJ whole genome shotgun (WGS) entry which is preliminary data.</text>
</comment>
<dbReference type="Gene3D" id="3.90.226.10">
    <property type="entry name" value="2-enoyl-CoA Hydratase, Chain A, domain 1"/>
    <property type="match status" value="2"/>
</dbReference>
<protein>
    <submittedName>
        <fullName evidence="3">S41 family peptidase</fullName>
    </submittedName>
</protein>
<sequence>MNSFQKGIICLSIFIVSVFNTLFAQSSDKINWKEDLKTYKASIEQKHIDIYHSITKEDFTKEWNEIYNNVESFSDFEIILKLMRLTRRINDGHTAVSLRNLSTHRFPFEIAWIENRWYVVKTLNKNKQILKTTLESINGISIDTVTQKISEIAQFVENEYSLKDRTGSYLTIAELLFNLNLIDSTNEATCSFRNNNNELIHLKLNTITNDIWENSNLSNVTLTVPEITKPNSGNRNLWFTSISDTKTVYINFESYPTFEEIQVFGEQLVNYIQENQMKNIIIDMRKNGGGDLYVGTVLAYALNLADSIDWKNGVFVLTSNKTFSAATSNAALFKQLLNAKIVGQPTGSNPNGYQDMDSFILPNSKLVITYSKRLFRLSNQVNTALQPDIIINQKKSDLLKNLDTVLMELINLIKNR</sequence>
<dbReference type="EMBL" id="JBHULM010000004">
    <property type="protein sequence ID" value="MFD2541055.1"/>
    <property type="molecule type" value="Genomic_DNA"/>
</dbReference>
<keyword evidence="4" id="KW-1185">Reference proteome</keyword>
<dbReference type="RefSeq" id="WP_379900365.1">
    <property type="nucleotide sequence ID" value="NZ_JBHULM010000004.1"/>
</dbReference>
<dbReference type="InterPro" id="IPR029045">
    <property type="entry name" value="ClpP/crotonase-like_dom_sf"/>
</dbReference>
<proteinExistence type="predicted"/>
<evidence type="ECO:0000256" key="1">
    <source>
        <dbReference type="SAM" id="SignalP"/>
    </source>
</evidence>
<evidence type="ECO:0000313" key="4">
    <source>
        <dbReference type="Proteomes" id="UP001597467"/>
    </source>
</evidence>
<dbReference type="Pfam" id="PF03572">
    <property type="entry name" value="Peptidase_S41"/>
    <property type="match status" value="1"/>
</dbReference>
<feature type="chain" id="PRO_5045104608" evidence="1">
    <location>
        <begin position="25"/>
        <end position="416"/>
    </location>
</feature>
<dbReference type="Proteomes" id="UP001597467">
    <property type="component" value="Unassembled WGS sequence"/>
</dbReference>
<keyword evidence="1" id="KW-0732">Signal</keyword>
<gene>
    <name evidence="3" type="ORF">ACFSSB_01880</name>
</gene>
<dbReference type="SUPFAM" id="SSF52096">
    <property type="entry name" value="ClpP/crotonase"/>
    <property type="match status" value="1"/>
</dbReference>
<accession>A0ABW5JZS2</accession>
<evidence type="ECO:0000259" key="2">
    <source>
        <dbReference type="Pfam" id="PF03572"/>
    </source>
</evidence>
<evidence type="ECO:0000313" key="3">
    <source>
        <dbReference type="EMBL" id="MFD2541055.1"/>
    </source>
</evidence>